<proteinExistence type="inferred from homology"/>
<dbReference type="InterPro" id="IPR011542">
    <property type="entry name" value="SUF_FeS_clus_asmbl_SufD"/>
</dbReference>
<sequence>MSALLDSFAAAFQSLDLRDAAGLRDTRRAALDDALRDGVPHARVEAWKYTPLRALERRAFAAPSQSPAALDTALLADIPSPRIVFVNGRFDAQHSDVSGLPSGVTLQPLSHLLVEGEPRDANFLARRFDRSDEIFARINAALADDGVVLRAQAGVQSSQPIHLVFVGVAAAGTDQAWHLRHLIELRDDASLVVVEHHLAAGAHSHLANQLMHVHLGASATLRHARVQDDATDATLMARTEAVLAKDADYRRIDLELGGGLSRHELNAALHGNNARLHANGVLLASGKRHLDTRLGIDHVGRDTSCELTWRGMAAGRSKAAFHGGILIREGADGTNAQLSNKNLLLSEGAEIDTQPVLEIHADEVQAAHGATVGQLDPTALFYLRSRGLSSDQARALLTAAFCRETLSVFEPGDALRSALEARLDAALERLGAA</sequence>
<gene>
    <name evidence="4" type="primary">sufD</name>
    <name evidence="4" type="ORF">LA521A_28470</name>
</gene>
<dbReference type="InterPro" id="IPR055346">
    <property type="entry name" value="Fe-S_cluster_assembly_SufBD"/>
</dbReference>
<evidence type="ECO:0000256" key="1">
    <source>
        <dbReference type="ARBA" id="ARBA00043967"/>
    </source>
</evidence>
<evidence type="ECO:0000313" key="4">
    <source>
        <dbReference type="EMBL" id="BDU17646.1"/>
    </source>
</evidence>
<keyword evidence="5" id="KW-1185">Reference proteome</keyword>
<dbReference type="RefSeq" id="WP_281779563.1">
    <property type="nucleotide sequence ID" value="NZ_AP027041.1"/>
</dbReference>
<organism evidence="4 5">
    <name type="scientific">Lysobacter auxotrophicus</name>
    <dbReference type="NCBI Taxonomy" id="2992573"/>
    <lineage>
        <taxon>Bacteria</taxon>
        <taxon>Pseudomonadati</taxon>
        <taxon>Pseudomonadota</taxon>
        <taxon>Gammaproteobacteria</taxon>
        <taxon>Lysobacterales</taxon>
        <taxon>Lysobacteraceae</taxon>
        <taxon>Lysobacter</taxon>
    </lineage>
</organism>
<feature type="domain" description="SUF system FeS cluster assembly SufBD core" evidence="2">
    <location>
        <begin position="172"/>
        <end position="401"/>
    </location>
</feature>
<dbReference type="InterPro" id="IPR000825">
    <property type="entry name" value="SUF_FeS_clus_asmbl_SufBD_core"/>
</dbReference>
<evidence type="ECO:0000313" key="5">
    <source>
        <dbReference type="Proteomes" id="UP001317822"/>
    </source>
</evidence>
<comment type="similarity">
    <text evidence="1">Belongs to the iron-sulfur cluster assembly SufBD family.</text>
</comment>
<dbReference type="PANTHER" id="PTHR43575:SF1">
    <property type="entry name" value="PROTEIN ABCI7, CHLOROPLASTIC"/>
    <property type="match status" value="1"/>
</dbReference>
<evidence type="ECO:0000259" key="2">
    <source>
        <dbReference type="Pfam" id="PF01458"/>
    </source>
</evidence>
<accession>A0ABM8DGC9</accession>
<reference evidence="4 5" key="1">
    <citation type="journal article" date="2023" name="Int. J. Syst. Evol. Microbiol.">
        <title>Physiological and genomic analyses of cobalamin (vitamin B12)-auxotrophy of Lysobacter auxotrophicus sp. nov., a methionine-auxotrophic chitinolytic bacterium isolated from chitin-treated soil.</title>
        <authorList>
            <person name="Saito A."/>
            <person name="Dohra H."/>
            <person name="Hamada M."/>
            <person name="Moriuchi R."/>
            <person name="Kotsuchibashi Y."/>
            <person name="Mori K."/>
        </authorList>
    </citation>
    <scope>NUCLEOTIDE SEQUENCE [LARGE SCALE GENOMIC DNA]</scope>
    <source>
        <strain evidence="4 5">5-21a</strain>
    </source>
</reference>
<dbReference type="Proteomes" id="UP001317822">
    <property type="component" value="Chromosome"/>
</dbReference>
<dbReference type="PANTHER" id="PTHR43575">
    <property type="entry name" value="PROTEIN ABCI7, CHLOROPLASTIC"/>
    <property type="match status" value="1"/>
</dbReference>
<dbReference type="InterPro" id="IPR045595">
    <property type="entry name" value="SufBD_N"/>
</dbReference>
<evidence type="ECO:0000259" key="3">
    <source>
        <dbReference type="Pfam" id="PF19295"/>
    </source>
</evidence>
<feature type="domain" description="SUF system FeS cluster assembly SufBD N-terminal" evidence="3">
    <location>
        <begin position="4"/>
        <end position="162"/>
    </location>
</feature>
<dbReference type="InterPro" id="IPR037284">
    <property type="entry name" value="SUF_FeS_clus_asmbl_SufBD_sf"/>
</dbReference>
<dbReference type="Pfam" id="PF19295">
    <property type="entry name" value="SufBD_N"/>
    <property type="match status" value="1"/>
</dbReference>
<dbReference type="SUPFAM" id="SSF101960">
    <property type="entry name" value="Stabilizer of iron transporter SufD"/>
    <property type="match status" value="1"/>
</dbReference>
<dbReference type="Pfam" id="PF01458">
    <property type="entry name" value="SUFBD_core"/>
    <property type="match status" value="1"/>
</dbReference>
<protein>
    <submittedName>
        <fullName evidence="4">Fe-S cluster assembly protein SufD</fullName>
    </submittedName>
</protein>
<dbReference type="NCBIfam" id="TIGR01981">
    <property type="entry name" value="sufD"/>
    <property type="match status" value="1"/>
</dbReference>
<dbReference type="EMBL" id="AP027041">
    <property type="protein sequence ID" value="BDU17646.1"/>
    <property type="molecule type" value="Genomic_DNA"/>
</dbReference>
<name>A0ABM8DGC9_9GAMM</name>